<organism evidence="1 2">
    <name type="scientific">Aureobasidium pullulans</name>
    <name type="common">Black yeast</name>
    <name type="synonym">Pullularia pullulans</name>
    <dbReference type="NCBI Taxonomy" id="5580"/>
    <lineage>
        <taxon>Eukaryota</taxon>
        <taxon>Fungi</taxon>
        <taxon>Dikarya</taxon>
        <taxon>Ascomycota</taxon>
        <taxon>Pezizomycotina</taxon>
        <taxon>Dothideomycetes</taxon>
        <taxon>Dothideomycetidae</taxon>
        <taxon>Dothideales</taxon>
        <taxon>Saccotheciaceae</taxon>
        <taxon>Aureobasidium</taxon>
    </lineage>
</organism>
<evidence type="ECO:0000313" key="1">
    <source>
        <dbReference type="EMBL" id="THY30220.1"/>
    </source>
</evidence>
<dbReference type="AlphaFoldDB" id="A0A4S9LL98"/>
<gene>
    <name evidence="1" type="ORF">D6D01_03326</name>
</gene>
<protein>
    <recommendedName>
        <fullName evidence="3">C6 zinc finger domain-containing protein</fullName>
    </recommendedName>
</protein>
<reference evidence="1 2" key="1">
    <citation type="submission" date="2018-10" db="EMBL/GenBank/DDBJ databases">
        <title>Fifty Aureobasidium pullulans genomes reveal a recombining polyextremotolerant generalist.</title>
        <authorList>
            <person name="Gostincar C."/>
            <person name="Turk M."/>
            <person name="Zajc J."/>
            <person name="Gunde-Cimerman N."/>
        </authorList>
    </citation>
    <scope>NUCLEOTIDE SEQUENCE [LARGE SCALE GENOMIC DNA]</scope>
    <source>
        <strain evidence="1 2">EXF-6604</strain>
    </source>
</reference>
<dbReference type="Pfam" id="PF11951">
    <property type="entry name" value="Fungal_trans_2"/>
    <property type="match status" value="1"/>
</dbReference>
<dbReference type="InterPro" id="IPR021858">
    <property type="entry name" value="Fun_TF"/>
</dbReference>
<sequence length="462" mass="50922">MRQYFSASSAWEGTLSPWASFSEGKAIIGFVSILPKVESRTSESLIGSENSSQPRQVHRVAPRVTYAVQCFGDTNLLSKQPCQPVAAPIPRVAEDAYSCDEATPSCGYCLKREVICSFITGSRDNTDSVNASPYSQSDVSAFPLPHASTSRASELRLMHNWSAKAYKTLRQHSDESYLWQIVVPDLALSHEYLLGALLALSARHLSLDDPTNAASWDCAALDYENKALTGFQLAIGSIVSSNCEAIFACSILIMVFSLAQSHWQEDNHFSDALVDILELRQFLVGIGVVQNDYHDYLRLSSFGVLFTPHTPRQIETDDSTGVPLSEMHRVVDTTLESMRAKIPDSTDTQSYSDAISSLQQAMHVYCTGGLFSGIMAWPVGLGEGIIQLIENKEPLAIAILSHYGIIIHLLRDRWWARNAGKRLVRTTIPILQGRPEFAALVQRAWTAVTNDQSSYNTPSNGI</sequence>
<accession>A0A4S9LL98</accession>
<dbReference type="EMBL" id="QZBD01000090">
    <property type="protein sequence ID" value="THY30220.1"/>
    <property type="molecule type" value="Genomic_DNA"/>
</dbReference>
<dbReference type="GO" id="GO:0001228">
    <property type="term" value="F:DNA-binding transcription activator activity, RNA polymerase II-specific"/>
    <property type="evidence" value="ECO:0007669"/>
    <property type="project" value="TreeGrafter"/>
</dbReference>
<name>A0A4S9LL98_AURPU</name>
<dbReference type="PANTHER" id="PTHR47784">
    <property type="entry name" value="STEROL UPTAKE CONTROL PROTEIN 2"/>
    <property type="match status" value="1"/>
</dbReference>
<dbReference type="PANTHER" id="PTHR47784:SF14">
    <property type="entry name" value="ZN(II)2CYS6 TRANSCRIPTION FACTOR (EUROFUNG)"/>
    <property type="match status" value="1"/>
</dbReference>
<evidence type="ECO:0008006" key="3">
    <source>
        <dbReference type="Google" id="ProtNLM"/>
    </source>
</evidence>
<comment type="caution">
    <text evidence="1">The sequence shown here is derived from an EMBL/GenBank/DDBJ whole genome shotgun (WGS) entry which is preliminary data.</text>
</comment>
<evidence type="ECO:0000313" key="2">
    <source>
        <dbReference type="Proteomes" id="UP000306584"/>
    </source>
</evidence>
<dbReference type="InterPro" id="IPR053157">
    <property type="entry name" value="Sterol_Uptake_Regulator"/>
</dbReference>
<proteinExistence type="predicted"/>
<dbReference type="Proteomes" id="UP000306584">
    <property type="component" value="Unassembled WGS sequence"/>
</dbReference>